<dbReference type="OrthoDB" id="1007335at2"/>
<dbReference type="Pfam" id="PF16355">
    <property type="entry name" value="DUF4982"/>
    <property type="match status" value="1"/>
</dbReference>
<evidence type="ECO:0000259" key="8">
    <source>
        <dbReference type="Pfam" id="PF11721"/>
    </source>
</evidence>
<dbReference type="Proteomes" id="UP000186026">
    <property type="component" value="Unassembled WGS sequence"/>
</dbReference>
<dbReference type="InterPro" id="IPR032311">
    <property type="entry name" value="DUF4982"/>
</dbReference>
<dbReference type="RefSeq" id="WP_076502683.1">
    <property type="nucleotide sequence ID" value="NZ_FTOP01000016.1"/>
</dbReference>
<feature type="domain" description="Malectin" evidence="8">
    <location>
        <begin position="711"/>
        <end position="864"/>
    </location>
</feature>
<dbReference type="InterPro" id="IPR008979">
    <property type="entry name" value="Galactose-bd-like_sf"/>
</dbReference>
<feature type="domain" description="Glycoside hydrolase family 2 immunoglobulin-like beta-sandwich" evidence="5">
    <location>
        <begin position="196"/>
        <end position="298"/>
    </location>
</feature>
<dbReference type="InterPro" id="IPR051913">
    <property type="entry name" value="GH2_Domain-Containing"/>
</dbReference>
<dbReference type="STRING" id="529505.SAMN05421761_11685"/>
<evidence type="ECO:0000259" key="7">
    <source>
        <dbReference type="Pfam" id="PF02837"/>
    </source>
</evidence>
<keyword evidence="2" id="KW-0378">Hydrolase</keyword>
<feature type="domain" description="Glycosyl hydrolases family 2 sugar binding" evidence="7">
    <location>
        <begin position="26"/>
        <end position="177"/>
    </location>
</feature>
<dbReference type="InterPro" id="IPR036156">
    <property type="entry name" value="Beta-gal/glucu_dom_sf"/>
</dbReference>
<dbReference type="Gene3D" id="2.60.120.430">
    <property type="entry name" value="Galactose-binding lectin"/>
    <property type="match status" value="1"/>
</dbReference>
<feature type="chain" id="PRO_5012771903" evidence="4">
    <location>
        <begin position="22"/>
        <end position="880"/>
    </location>
</feature>
<keyword evidence="11" id="KW-1185">Reference proteome</keyword>
<dbReference type="Gene3D" id="2.60.40.10">
    <property type="entry name" value="Immunoglobulins"/>
    <property type="match status" value="2"/>
</dbReference>
<dbReference type="InterPro" id="IPR006102">
    <property type="entry name" value="Ig-like_GH2"/>
</dbReference>
<evidence type="ECO:0000259" key="5">
    <source>
        <dbReference type="Pfam" id="PF00703"/>
    </source>
</evidence>
<dbReference type="SUPFAM" id="SSF49785">
    <property type="entry name" value="Galactose-binding domain-like"/>
    <property type="match status" value="1"/>
</dbReference>
<dbReference type="SUPFAM" id="SSF51445">
    <property type="entry name" value="(Trans)glycosidases"/>
    <property type="match status" value="1"/>
</dbReference>
<evidence type="ECO:0000256" key="2">
    <source>
        <dbReference type="ARBA" id="ARBA00022801"/>
    </source>
</evidence>
<dbReference type="AlphaFoldDB" id="A0A1N7PI86"/>
<keyword evidence="3" id="KW-0326">Glycosidase</keyword>
<evidence type="ECO:0000256" key="4">
    <source>
        <dbReference type="SAM" id="SignalP"/>
    </source>
</evidence>
<dbReference type="InterPro" id="IPR006104">
    <property type="entry name" value="Glyco_hydro_2_N"/>
</dbReference>
<dbReference type="GO" id="GO:0005975">
    <property type="term" value="P:carbohydrate metabolic process"/>
    <property type="evidence" value="ECO:0007669"/>
    <property type="project" value="InterPro"/>
</dbReference>
<gene>
    <name evidence="10" type="ORF">SAMN05421761_11685</name>
</gene>
<organism evidence="10 11">
    <name type="scientific">Belliella pelovolcani</name>
    <dbReference type="NCBI Taxonomy" id="529505"/>
    <lineage>
        <taxon>Bacteria</taxon>
        <taxon>Pseudomonadati</taxon>
        <taxon>Bacteroidota</taxon>
        <taxon>Cytophagia</taxon>
        <taxon>Cytophagales</taxon>
        <taxon>Cyclobacteriaceae</taxon>
        <taxon>Belliella</taxon>
    </lineage>
</organism>
<dbReference type="Pfam" id="PF02837">
    <property type="entry name" value="Glyco_hydro_2_N"/>
    <property type="match status" value="1"/>
</dbReference>
<dbReference type="GO" id="GO:0004553">
    <property type="term" value="F:hydrolase activity, hydrolyzing O-glycosyl compounds"/>
    <property type="evidence" value="ECO:0007669"/>
    <property type="project" value="InterPro"/>
</dbReference>
<sequence length="880" mass="101418">MKKLNFAVLLGLLWFIPNVSSFGQGRSTISVNSHWKFQKGNFNPSNIHFESEKWPIIHLPHTWNDKDVLPDGERGYYRGEAWYFKELNISADQDLSNYFIHFEGANQETTLYINGHLVGMHAGGYSAFRFDITAYVKEGKNQIAVKVDNTHNPDIPPLSADFTFFGGIYRDVWLIETAKVHFDMENYGSDGIFIHTPNVSSESAEIKILGAIQAALGQIESNKITLSFKIKHPQKGIIYQNETDLELQSSKKEISWETIHLNTPDLWSPESPTLYQLEATIYQKEVVLDQLNIPFGLRFFHFDPEKGFFLNGKQTKLMGANRHQDYIGQGNALSDELHWSDMKAIKDMGGNFVRLAHYPQDPAILRAADELGLMVWEETPLVNEVTKSKKHDLNSEIMLKEMIRQHYNHPSVIIWGYMNEIYWAHRFIDPEIVDAQTTHSVELAEKLEKIAREEDPYRYTAMALHNYPLYESSEIANIPQIVSWNLYHGWYYDEFEDFGKFMDEQHEKYPDRIHFISEYGAGSDTRLHSLKPEKFDFTIEGHKRFLESFLKQIYTRQYISGATVWNLIDFSSERRIDSNPHLNNKGIMTSERVPKDVYYLFQAYLSNNPILKIAETNWKNRSVLSEDGNTSILPIQVYSNLNEVELYHQGKSLGTLKPKDNQATWEVEFKKGINSFTAKNKAGEEILDYIEIDFLPVPIDLSKTNLDRLFINLGSNHSFFDAKGKVTYIQSKPYEKNSWGHIGGAPLYIANKIGTKEDILTTDDFVPLYQTMQEGIDGFKADLPDGDYIIELWMVEPFPKSRKFVDGVESPEHPGGQRIFDIVINDKVIFKNLDLLKEYGYNYPFKEKVKVQLKDGKGLEISFVSKKGKPILSALSIQKQ</sequence>
<dbReference type="InterPro" id="IPR017853">
    <property type="entry name" value="GH"/>
</dbReference>
<dbReference type="Pfam" id="PF02836">
    <property type="entry name" value="Glyco_hydro_2_C"/>
    <property type="match status" value="1"/>
</dbReference>
<evidence type="ECO:0000259" key="6">
    <source>
        <dbReference type="Pfam" id="PF02836"/>
    </source>
</evidence>
<evidence type="ECO:0000313" key="10">
    <source>
        <dbReference type="EMBL" id="SIT10334.1"/>
    </source>
</evidence>
<reference evidence="11" key="1">
    <citation type="submission" date="2017-01" db="EMBL/GenBank/DDBJ databases">
        <authorList>
            <person name="Varghese N."/>
            <person name="Submissions S."/>
        </authorList>
    </citation>
    <scope>NUCLEOTIDE SEQUENCE [LARGE SCALE GENOMIC DNA]</scope>
    <source>
        <strain evidence="11">DSM 46698</strain>
    </source>
</reference>
<feature type="domain" description="DUF4982" evidence="9">
    <location>
        <begin position="632"/>
        <end position="686"/>
    </location>
</feature>
<dbReference type="Gene3D" id="3.20.20.80">
    <property type="entry name" value="Glycosidases"/>
    <property type="match status" value="1"/>
</dbReference>
<dbReference type="Pfam" id="PF11721">
    <property type="entry name" value="Malectin"/>
    <property type="match status" value="1"/>
</dbReference>
<comment type="similarity">
    <text evidence="1">Belongs to the glycosyl hydrolase 2 family.</text>
</comment>
<dbReference type="PANTHER" id="PTHR42732:SF1">
    <property type="entry name" value="BETA-MANNOSIDASE"/>
    <property type="match status" value="1"/>
</dbReference>
<feature type="signal peptide" evidence="4">
    <location>
        <begin position="1"/>
        <end position="21"/>
    </location>
</feature>
<dbReference type="InterPro" id="IPR021720">
    <property type="entry name" value="Malectin_dom"/>
</dbReference>
<evidence type="ECO:0000313" key="11">
    <source>
        <dbReference type="Proteomes" id="UP000186026"/>
    </source>
</evidence>
<dbReference type="PANTHER" id="PTHR42732">
    <property type="entry name" value="BETA-GALACTOSIDASE"/>
    <property type="match status" value="1"/>
</dbReference>
<dbReference type="EMBL" id="FTOP01000016">
    <property type="protein sequence ID" value="SIT10334.1"/>
    <property type="molecule type" value="Genomic_DNA"/>
</dbReference>
<proteinExistence type="inferred from homology"/>
<evidence type="ECO:0000259" key="9">
    <source>
        <dbReference type="Pfam" id="PF16355"/>
    </source>
</evidence>
<dbReference type="InterPro" id="IPR013783">
    <property type="entry name" value="Ig-like_fold"/>
</dbReference>
<evidence type="ECO:0000256" key="1">
    <source>
        <dbReference type="ARBA" id="ARBA00007401"/>
    </source>
</evidence>
<name>A0A1N7PI86_9BACT</name>
<feature type="domain" description="Glycoside hydrolase family 2 catalytic" evidence="6">
    <location>
        <begin position="306"/>
        <end position="602"/>
    </location>
</feature>
<accession>A0A1N7PI86</accession>
<evidence type="ECO:0000256" key="3">
    <source>
        <dbReference type="ARBA" id="ARBA00023295"/>
    </source>
</evidence>
<dbReference type="PRINTS" id="PR00132">
    <property type="entry name" value="GLHYDRLASE2"/>
</dbReference>
<dbReference type="InterPro" id="IPR006101">
    <property type="entry name" value="Glyco_hydro_2"/>
</dbReference>
<dbReference type="InterPro" id="IPR006103">
    <property type="entry name" value="Glyco_hydro_2_cat"/>
</dbReference>
<protein>
    <submittedName>
        <fullName evidence="10">Beta-galactosidase</fullName>
    </submittedName>
</protein>
<dbReference type="Gene3D" id="2.60.120.260">
    <property type="entry name" value="Galactose-binding domain-like"/>
    <property type="match status" value="1"/>
</dbReference>
<keyword evidence="4" id="KW-0732">Signal</keyword>
<dbReference type="Pfam" id="PF00703">
    <property type="entry name" value="Glyco_hydro_2"/>
    <property type="match status" value="1"/>
</dbReference>
<dbReference type="SUPFAM" id="SSF49303">
    <property type="entry name" value="beta-Galactosidase/glucuronidase domain"/>
    <property type="match status" value="1"/>
</dbReference>